<gene>
    <name evidence="1" type="ORF">HMPREF9442_01475</name>
</gene>
<organism evidence="1 2">
    <name type="scientific">Paraprevotella xylaniphila YIT 11841</name>
    <dbReference type="NCBI Taxonomy" id="762982"/>
    <lineage>
        <taxon>Bacteria</taxon>
        <taxon>Pseudomonadati</taxon>
        <taxon>Bacteroidota</taxon>
        <taxon>Bacteroidia</taxon>
        <taxon>Bacteroidales</taxon>
        <taxon>Prevotellaceae</taxon>
        <taxon>Paraprevotella</taxon>
    </lineage>
</organism>
<dbReference type="HOGENOM" id="CLU_3155943_0_0_10"/>
<name>F3QTF8_9BACT</name>
<proteinExistence type="predicted"/>
<dbReference type="EMBL" id="AFBR01000036">
    <property type="protein sequence ID" value="EGG54683.1"/>
    <property type="molecule type" value="Genomic_DNA"/>
</dbReference>
<sequence>MKISAEDLLKKERLENQYSKGLKLICAKRKINLRRMKNHSPEIDFSFS</sequence>
<evidence type="ECO:0000313" key="2">
    <source>
        <dbReference type="Proteomes" id="UP000005546"/>
    </source>
</evidence>
<evidence type="ECO:0000313" key="1">
    <source>
        <dbReference type="EMBL" id="EGG54683.1"/>
    </source>
</evidence>
<dbReference type="AlphaFoldDB" id="F3QTF8"/>
<reference evidence="1 2" key="1">
    <citation type="submission" date="2011-02" db="EMBL/GenBank/DDBJ databases">
        <authorList>
            <person name="Weinstock G."/>
            <person name="Sodergren E."/>
            <person name="Clifton S."/>
            <person name="Fulton L."/>
            <person name="Fulton B."/>
            <person name="Courtney L."/>
            <person name="Fronick C."/>
            <person name="Harrison M."/>
            <person name="Strong C."/>
            <person name="Farmer C."/>
            <person name="Delahaunty K."/>
            <person name="Markovic C."/>
            <person name="Hall O."/>
            <person name="Minx P."/>
            <person name="Tomlinson C."/>
            <person name="Mitreva M."/>
            <person name="Hou S."/>
            <person name="Chen J."/>
            <person name="Wollam A."/>
            <person name="Pepin K.H."/>
            <person name="Johnson M."/>
            <person name="Bhonagiri V."/>
            <person name="Zhang X."/>
            <person name="Suruliraj S."/>
            <person name="Warren W."/>
            <person name="Chinwalla A."/>
            <person name="Mardis E.R."/>
            <person name="Wilson R.K."/>
        </authorList>
    </citation>
    <scope>NUCLEOTIDE SEQUENCE [LARGE SCALE GENOMIC DNA]</scope>
    <source>
        <strain evidence="1 2">YIT 11841</strain>
    </source>
</reference>
<keyword evidence="2" id="KW-1185">Reference proteome</keyword>
<dbReference type="Proteomes" id="UP000005546">
    <property type="component" value="Unassembled WGS sequence"/>
</dbReference>
<dbReference type="STRING" id="762982.HMPREF9442_01475"/>
<accession>F3QTF8</accession>
<comment type="caution">
    <text evidence="1">The sequence shown here is derived from an EMBL/GenBank/DDBJ whole genome shotgun (WGS) entry which is preliminary data.</text>
</comment>
<protein>
    <submittedName>
        <fullName evidence="1">Uncharacterized protein</fullName>
    </submittedName>
</protein>